<comment type="catalytic activity">
    <reaction evidence="4">
        <text>L-proline + a quinone = (S)-1-pyrroline-5-carboxylate + a quinol + H(+)</text>
        <dbReference type="Rhea" id="RHEA:23784"/>
        <dbReference type="ChEBI" id="CHEBI:15378"/>
        <dbReference type="ChEBI" id="CHEBI:17388"/>
        <dbReference type="ChEBI" id="CHEBI:24646"/>
        <dbReference type="ChEBI" id="CHEBI:60039"/>
        <dbReference type="ChEBI" id="CHEBI:132124"/>
        <dbReference type="EC" id="1.5.5.2"/>
    </reaction>
</comment>
<feature type="signal peptide" evidence="5">
    <location>
        <begin position="1"/>
        <end position="24"/>
    </location>
</feature>
<dbReference type="EMBL" id="WAAF01038578">
    <property type="protein sequence ID" value="NXX51936.1"/>
    <property type="molecule type" value="Genomic_DNA"/>
</dbReference>
<dbReference type="Proteomes" id="UP000627253">
    <property type="component" value="Unassembled WGS sequence"/>
</dbReference>
<gene>
    <name evidence="6" type="primary">Prodh2</name>
    <name evidence="6" type="ORF">TRILEU_R15791</name>
</gene>
<comment type="cofactor">
    <cofactor evidence="1 4">
        <name>FAD</name>
        <dbReference type="ChEBI" id="CHEBI:57692"/>
    </cofactor>
</comment>
<evidence type="ECO:0000256" key="1">
    <source>
        <dbReference type="ARBA" id="ARBA00001974"/>
    </source>
</evidence>
<protein>
    <recommendedName>
        <fullName evidence="4">Proline dehydrogenase</fullName>
        <ecNumber evidence="4">1.5.5.2</ecNumber>
    </recommendedName>
</protein>
<dbReference type="InterPro" id="IPR015659">
    <property type="entry name" value="Proline_oxidase"/>
</dbReference>
<keyword evidence="7" id="KW-1185">Reference proteome</keyword>
<feature type="non-terminal residue" evidence="6">
    <location>
        <position position="1"/>
    </location>
</feature>
<keyword evidence="5" id="KW-0732">Signal</keyword>
<evidence type="ECO:0000256" key="4">
    <source>
        <dbReference type="RuleBase" id="RU364054"/>
    </source>
</evidence>
<reference evidence="6" key="1">
    <citation type="submission" date="2020-02" db="EMBL/GenBank/DDBJ databases">
        <title>Bird 10,000 Genomes (B10K) Project - Family phase.</title>
        <authorList>
            <person name="Zhang G."/>
        </authorList>
    </citation>
    <scope>NUCLEOTIDE SEQUENCE</scope>
    <source>
        <strain evidence="6">B10K-DU-002-37</strain>
        <tissue evidence="6">Muscle</tissue>
    </source>
</reference>
<keyword evidence="2 4" id="KW-0285">Flavoprotein</keyword>
<dbReference type="Gene3D" id="3.20.20.220">
    <property type="match status" value="1"/>
</dbReference>
<comment type="similarity">
    <text evidence="4">Belongs to the proline oxidase family.</text>
</comment>
<keyword evidence="3 4" id="KW-0274">FAD</keyword>
<comment type="function">
    <text evidence="4">Converts proline to delta-1-pyrroline-5-carboxylate.</text>
</comment>
<evidence type="ECO:0000256" key="3">
    <source>
        <dbReference type="ARBA" id="ARBA00022827"/>
    </source>
</evidence>
<dbReference type="PANTHER" id="PTHR13914">
    <property type="entry name" value="PROLINE OXIDASE"/>
    <property type="match status" value="1"/>
</dbReference>
<keyword evidence="4" id="KW-0642">Proline metabolism</keyword>
<name>A0A852J7X9_9PICI</name>
<dbReference type="GO" id="GO:0071949">
    <property type="term" value="F:FAD binding"/>
    <property type="evidence" value="ECO:0007669"/>
    <property type="project" value="TreeGrafter"/>
</dbReference>
<dbReference type="OrthoDB" id="9159652at2759"/>
<dbReference type="PANTHER" id="PTHR13914:SF29">
    <property type="entry name" value="HYDROXYPROLINE DEHYDROGENASE"/>
    <property type="match status" value="1"/>
</dbReference>
<evidence type="ECO:0000256" key="5">
    <source>
        <dbReference type="SAM" id="SignalP"/>
    </source>
</evidence>
<evidence type="ECO:0000313" key="6">
    <source>
        <dbReference type="EMBL" id="NXX51936.1"/>
    </source>
</evidence>
<accession>A0A852J7X9</accession>
<evidence type="ECO:0000256" key="2">
    <source>
        <dbReference type="ARBA" id="ARBA00022630"/>
    </source>
</evidence>
<sequence length="58" mass="6316">RRLLGSRLWGALLRATFYGQFVGGQSPAEVQDCIGRLRAVGLSPMLALPCEQDVGQEQ</sequence>
<feature type="non-terminal residue" evidence="6">
    <location>
        <position position="58"/>
    </location>
</feature>
<feature type="chain" id="PRO_5032667249" description="Proline dehydrogenase" evidence="5">
    <location>
        <begin position="25"/>
        <end position="58"/>
    </location>
</feature>
<comment type="caution">
    <text evidence="6">The sequence shown here is derived from an EMBL/GenBank/DDBJ whole genome shotgun (WGS) entry which is preliminary data.</text>
</comment>
<organism evidence="6 7">
    <name type="scientific">Tricholaema leucomelas</name>
    <name type="common">pied barbet</name>
    <dbReference type="NCBI Taxonomy" id="240729"/>
    <lineage>
        <taxon>Eukaryota</taxon>
        <taxon>Metazoa</taxon>
        <taxon>Chordata</taxon>
        <taxon>Craniata</taxon>
        <taxon>Vertebrata</taxon>
        <taxon>Euteleostomi</taxon>
        <taxon>Archelosauria</taxon>
        <taxon>Archosauria</taxon>
        <taxon>Dinosauria</taxon>
        <taxon>Saurischia</taxon>
        <taxon>Theropoda</taxon>
        <taxon>Coelurosauria</taxon>
        <taxon>Aves</taxon>
        <taxon>Neognathae</taxon>
        <taxon>Neoaves</taxon>
        <taxon>Telluraves</taxon>
        <taxon>Coraciimorphae</taxon>
        <taxon>Piciformes</taxon>
        <taxon>Lybiidae</taxon>
        <taxon>Tricholaema lacrymosa</taxon>
    </lineage>
</organism>
<dbReference type="GO" id="GO:0005739">
    <property type="term" value="C:mitochondrion"/>
    <property type="evidence" value="ECO:0007669"/>
    <property type="project" value="TreeGrafter"/>
</dbReference>
<dbReference type="GO" id="GO:0010133">
    <property type="term" value="P:L-proline catabolic process to L-glutamate"/>
    <property type="evidence" value="ECO:0007669"/>
    <property type="project" value="TreeGrafter"/>
</dbReference>
<dbReference type="GO" id="GO:0004657">
    <property type="term" value="F:proline dehydrogenase activity"/>
    <property type="evidence" value="ECO:0007669"/>
    <property type="project" value="UniProtKB-EC"/>
</dbReference>
<keyword evidence="4" id="KW-0560">Oxidoreductase</keyword>
<dbReference type="EC" id="1.5.5.2" evidence="4"/>
<evidence type="ECO:0000313" key="7">
    <source>
        <dbReference type="Proteomes" id="UP000627253"/>
    </source>
</evidence>
<dbReference type="AlphaFoldDB" id="A0A852J7X9"/>
<proteinExistence type="inferred from homology"/>